<evidence type="ECO:0000259" key="4">
    <source>
        <dbReference type="PROSITE" id="PS50050"/>
    </source>
</evidence>
<feature type="repeat" description="TNFR-Cys" evidence="1">
    <location>
        <begin position="95"/>
        <end position="134"/>
    </location>
</feature>
<evidence type="ECO:0000313" key="6">
    <source>
        <dbReference type="RefSeq" id="XP_022082949.1"/>
    </source>
</evidence>
<feature type="chain" id="PRO_5034988679" evidence="3">
    <location>
        <begin position="28"/>
        <end position="278"/>
    </location>
</feature>
<feature type="disulfide bond" evidence="1">
    <location>
        <begin position="57"/>
        <end position="75"/>
    </location>
</feature>
<sequence length="278" mass="30283">MQISLFLRAVVTCLCLSLTGGPRSVTGFGVERPELRCPTGSFLDSTTGQCLACTEPCPGPLVEISPCRHNADTVCGEPEPGEGRVGSVNRRSTRSCSADAFYNRQTGLCQECTKFCPRPSVMTKPCRREADAVCRRPDTKRPEKGRGKPTSSRRRDKSERRRRRKTRKRQGGKSSRPTVSARPTSTQPCPGDVDCRPKIAGTAGVVTGLQSNELPKDGTRSEPAVEPNNVPRSNEYPDSPPGNGGEQRPSNPDNYGRKNAADVEERVKSDSLHSNRAE</sequence>
<evidence type="ECO:0000256" key="1">
    <source>
        <dbReference type="PROSITE-ProRule" id="PRU00206"/>
    </source>
</evidence>
<dbReference type="PROSITE" id="PS50050">
    <property type="entry name" value="TNFR_NGFR_2"/>
    <property type="match status" value="2"/>
</dbReference>
<feature type="disulfide bond" evidence="1">
    <location>
        <begin position="116"/>
        <end position="134"/>
    </location>
</feature>
<feature type="region of interest" description="Disordered" evidence="2">
    <location>
        <begin position="127"/>
        <end position="278"/>
    </location>
</feature>
<dbReference type="Proteomes" id="UP000694845">
    <property type="component" value="Unplaced"/>
</dbReference>
<dbReference type="OrthoDB" id="8933063at2759"/>
<keyword evidence="3" id="KW-0732">Signal</keyword>
<evidence type="ECO:0000256" key="2">
    <source>
        <dbReference type="SAM" id="MobiDB-lite"/>
    </source>
</evidence>
<keyword evidence="5" id="KW-1185">Reference proteome</keyword>
<dbReference type="RefSeq" id="XP_022082949.1">
    <property type="nucleotide sequence ID" value="XM_022227257.1"/>
</dbReference>
<evidence type="ECO:0000256" key="3">
    <source>
        <dbReference type="SAM" id="SignalP"/>
    </source>
</evidence>
<reference evidence="6" key="1">
    <citation type="submission" date="2025-08" db="UniProtKB">
        <authorList>
            <consortium name="RefSeq"/>
        </authorList>
    </citation>
    <scope>IDENTIFICATION</scope>
</reference>
<keyword evidence="1" id="KW-1015">Disulfide bond</keyword>
<gene>
    <name evidence="6" type="primary">LOC110975109</name>
</gene>
<protein>
    <submittedName>
        <fullName evidence="6">Tumor necrosis factor receptor superfamily member 21-like</fullName>
    </submittedName>
</protein>
<dbReference type="Gene3D" id="2.10.50.10">
    <property type="entry name" value="Tumor Necrosis Factor Receptor, subunit A, domain 2"/>
    <property type="match status" value="1"/>
</dbReference>
<name>A0A8B7XQ47_ACAPL</name>
<dbReference type="Pfam" id="PF00020">
    <property type="entry name" value="TNFR_c6"/>
    <property type="match status" value="2"/>
</dbReference>
<feature type="compositionally biased region" description="Basic and acidic residues" evidence="2">
    <location>
        <begin position="255"/>
        <end position="278"/>
    </location>
</feature>
<feature type="compositionally biased region" description="Basic and acidic residues" evidence="2">
    <location>
        <begin position="127"/>
        <end position="146"/>
    </location>
</feature>
<dbReference type="OMA" id="CSENREQ"/>
<feature type="signal peptide" evidence="3">
    <location>
        <begin position="1"/>
        <end position="27"/>
    </location>
</feature>
<feature type="domain" description="TNFR-Cys" evidence="4">
    <location>
        <begin position="36"/>
        <end position="75"/>
    </location>
</feature>
<dbReference type="KEGG" id="aplc:110975109"/>
<organism evidence="5 6">
    <name type="scientific">Acanthaster planci</name>
    <name type="common">Crown-of-thorns starfish</name>
    <dbReference type="NCBI Taxonomy" id="133434"/>
    <lineage>
        <taxon>Eukaryota</taxon>
        <taxon>Metazoa</taxon>
        <taxon>Echinodermata</taxon>
        <taxon>Eleutherozoa</taxon>
        <taxon>Asterozoa</taxon>
        <taxon>Asteroidea</taxon>
        <taxon>Valvatacea</taxon>
        <taxon>Valvatida</taxon>
        <taxon>Acanthasteridae</taxon>
        <taxon>Acanthaster</taxon>
    </lineage>
</organism>
<dbReference type="SMART" id="SM00208">
    <property type="entry name" value="TNFR"/>
    <property type="match status" value="2"/>
</dbReference>
<proteinExistence type="predicted"/>
<dbReference type="AlphaFoldDB" id="A0A8B7XQ47"/>
<comment type="caution">
    <text evidence="1">Lacks conserved residue(s) required for the propagation of feature annotation.</text>
</comment>
<evidence type="ECO:0000313" key="5">
    <source>
        <dbReference type="Proteomes" id="UP000694845"/>
    </source>
</evidence>
<feature type="compositionally biased region" description="Polar residues" evidence="2">
    <location>
        <begin position="177"/>
        <end position="188"/>
    </location>
</feature>
<dbReference type="PROSITE" id="PS00652">
    <property type="entry name" value="TNFR_NGFR_1"/>
    <property type="match status" value="2"/>
</dbReference>
<feature type="repeat" description="TNFR-Cys" evidence="1">
    <location>
        <begin position="36"/>
        <end position="75"/>
    </location>
</feature>
<dbReference type="InterPro" id="IPR001368">
    <property type="entry name" value="TNFR/NGFR_Cys_rich_reg"/>
</dbReference>
<accession>A0A8B7XQ47</accession>
<dbReference type="GeneID" id="110975109"/>
<feature type="domain" description="TNFR-Cys" evidence="4">
    <location>
        <begin position="95"/>
        <end position="134"/>
    </location>
</feature>
<feature type="compositionally biased region" description="Basic residues" evidence="2">
    <location>
        <begin position="151"/>
        <end position="171"/>
    </location>
</feature>